<name>A0AB39TFK3_9ACTN</name>
<feature type="compositionally biased region" description="Basic residues" evidence="1">
    <location>
        <begin position="439"/>
        <end position="454"/>
    </location>
</feature>
<sequence>MATHTAHGDTSHLSFWRHVREFAVPPAMIETATARRLSGDWAGALTAARVDLDFRIRDVVRAHGREFTDHLLADLHRLAPDLLRWHLPRTAPDGLLRPGLTVPLARYPGERPVALVVRTPPAWADFGQRIGLALWDGSANGGPPLQHPHPHPSRRFRFDLHRHLWDAGRSGEFAARAGTGGPSGLPAADAVAAGLRCAVDRWGAEAGLLLRAEGRPAGPVAVRLGRRRMLLLEPGAAGVTAVRPVGDVREARGLPLLPDAATWVAPDLDLLRSGTLGPELLHPLVARALAPGHARGPVRPGGAGESGRAGGFGGPGLVDCRGAVHRIGLVDGVLAPLDHAPAELRRERLLIALSGTPLPCLRAVERAHRRPHELAGLRERLDHGDVDGALAAVEAVLGPQARLREGPLRDALAAIEERRSTYERYRAGLATPGPDAVAFRRRDRRPKHHWSHPR</sequence>
<reference evidence="2" key="1">
    <citation type="submission" date="2024-07" db="EMBL/GenBank/DDBJ databases">
        <authorList>
            <person name="Yu S.T."/>
        </authorList>
    </citation>
    <scope>NUCLEOTIDE SEQUENCE</scope>
    <source>
        <strain evidence="2">Y1</strain>
    </source>
</reference>
<dbReference type="EMBL" id="CP163445">
    <property type="protein sequence ID" value="XDQ77015.1"/>
    <property type="molecule type" value="Genomic_DNA"/>
</dbReference>
<organism evidence="2">
    <name type="scientific">Streptomyces sp. Y1</name>
    <dbReference type="NCBI Taxonomy" id="3238634"/>
    <lineage>
        <taxon>Bacteria</taxon>
        <taxon>Bacillati</taxon>
        <taxon>Actinomycetota</taxon>
        <taxon>Actinomycetes</taxon>
        <taxon>Kitasatosporales</taxon>
        <taxon>Streptomycetaceae</taxon>
        <taxon>Streptomyces</taxon>
    </lineage>
</organism>
<accession>A0AB39TFK3</accession>
<proteinExistence type="predicted"/>
<gene>
    <name evidence="2" type="ORF">AB2U05_00220</name>
</gene>
<evidence type="ECO:0000313" key="2">
    <source>
        <dbReference type="EMBL" id="XDQ77015.1"/>
    </source>
</evidence>
<protein>
    <submittedName>
        <fullName evidence="2">Uncharacterized protein</fullName>
    </submittedName>
</protein>
<dbReference type="AlphaFoldDB" id="A0AB39TFK3"/>
<feature type="region of interest" description="Disordered" evidence="1">
    <location>
        <begin position="433"/>
        <end position="454"/>
    </location>
</feature>
<evidence type="ECO:0000256" key="1">
    <source>
        <dbReference type="SAM" id="MobiDB-lite"/>
    </source>
</evidence>
<dbReference type="RefSeq" id="WP_369182024.1">
    <property type="nucleotide sequence ID" value="NZ_CP163445.1"/>
</dbReference>